<dbReference type="InterPro" id="IPR012334">
    <property type="entry name" value="Pectin_lyas_fold"/>
</dbReference>
<feature type="domain" description="GLAA-B beta-barrel" evidence="8">
    <location>
        <begin position="137"/>
        <end position="233"/>
    </location>
</feature>
<feature type="signal peptide" evidence="7">
    <location>
        <begin position="1"/>
        <end position="24"/>
    </location>
</feature>
<name>A0A1Y1CGE1_9BACT</name>
<gene>
    <name evidence="10" type="ORF">ALGA_0703</name>
</gene>
<evidence type="ECO:0000256" key="2">
    <source>
        <dbReference type="ARBA" id="ARBA00001271"/>
    </source>
</evidence>
<dbReference type="EMBL" id="AP018042">
    <property type="protein sequence ID" value="BAX79092.1"/>
    <property type="molecule type" value="Genomic_DNA"/>
</dbReference>
<evidence type="ECO:0000259" key="8">
    <source>
        <dbReference type="Pfam" id="PF23763"/>
    </source>
</evidence>
<dbReference type="GO" id="GO:0004557">
    <property type="term" value="F:alpha-galactosidase activity"/>
    <property type="evidence" value="ECO:0007669"/>
    <property type="project" value="UniProtKB-EC"/>
</dbReference>
<dbReference type="AlphaFoldDB" id="A0A1Y1CGE1"/>
<keyword evidence="11" id="KW-1185">Reference proteome</keyword>
<reference evidence="11" key="2">
    <citation type="journal article" date="2020" name="Antonie Van Leeuwenhoek">
        <title>Labilibaculum antarcticum sp. nov., a novel facultative anaerobic, psychrotorelant bacterium isolated from marine sediment of Antarctica.</title>
        <authorList>
            <person name="Watanabe M."/>
            <person name="Kojima H."/>
            <person name="Fukui M."/>
        </authorList>
    </citation>
    <scope>NUCLEOTIDE SEQUENCE [LARGE SCALE GENOMIC DNA]</scope>
    <source>
        <strain evidence="11">SPP2</strain>
    </source>
</reference>
<dbReference type="KEGG" id="mbas:ALGA_0703"/>
<accession>A0A1Y1CGE1</accession>
<evidence type="ECO:0000256" key="4">
    <source>
        <dbReference type="ARBA" id="ARBA00022737"/>
    </source>
</evidence>
<evidence type="ECO:0000256" key="3">
    <source>
        <dbReference type="ARBA" id="ARBA00022729"/>
    </source>
</evidence>
<keyword evidence="5" id="KW-0378">Hydrolase</keyword>
<proteinExistence type="predicted"/>
<evidence type="ECO:0000313" key="11">
    <source>
        <dbReference type="Proteomes" id="UP000218267"/>
    </source>
</evidence>
<evidence type="ECO:0000259" key="9">
    <source>
        <dbReference type="Pfam" id="PF23764"/>
    </source>
</evidence>
<reference evidence="10 11" key="1">
    <citation type="journal article" date="2018" name="Mar. Genomics">
        <title>Complete genome sequence of Marinifilaceae bacterium strain SPP2, isolated from the Antarctic marine sediment.</title>
        <authorList>
            <person name="Watanabe M."/>
            <person name="Kojima H."/>
            <person name="Fukui M."/>
        </authorList>
    </citation>
    <scope>NUCLEOTIDE SEQUENCE [LARGE SCALE GENOMIC DNA]</scope>
    <source>
        <strain evidence="10 11">SPP2</strain>
    </source>
</reference>
<dbReference type="Pfam" id="PF23763">
    <property type="entry name" value="Beta-barrel_GLAA-B_I"/>
    <property type="match status" value="1"/>
</dbReference>
<evidence type="ECO:0000256" key="1">
    <source>
        <dbReference type="ARBA" id="ARBA00001255"/>
    </source>
</evidence>
<sequence length="602" mass="68844">MSKGSRIGRLVLLLILFVSFGANAKEVIEIKKSDKDMTPILREALENISDLDVNIVFEKGIYHFKPDYAFEKYCFITNHENGLKRIIFPMKGFKSVEIEGNGAEFIFHGQIFPFQFEGCENVSVKNLSIDWDIPFTFQGEVIECNPEEEWRDVKPFTEGFSWELHNGRLEFPNVDGFNYSEMGSTLAFDAKEQRVVHGGFDVFSTPRWIEKRDGGILRFHEKLKNYPPVGSILHSKGGKEENRYAPAFQVISSKNTRFENIVVHSALGMGFLFERSENAVISKCGIYLREGSNRVVTTIADATHFCNCKGDILIEDCRFENMLDDGTNVHGTYVQVDKVMDSHTVRVGLKHGQQLGFEFAGKDDVIWFVHKPSVKRASENTVTAVSVVNDQYIELTFKDQLPGNLTPGDLLENKTWNPTFTMRGCKIRDHRARNIVLKTPLKIVIENNNFSSMMSSILFRGESYYWFESGAVEDVLIRNNHFEYCAYSGSEHAVMYITPRLGAEFNQDEYYDRNIRFENNTIKNFDNRIVWADRVDGLIIKGNQITKTNDAKPLHPKAPLFEFDNCRDVQVIDNVYKGDQKNAIVADEATKKSLIVEKNMGF</sequence>
<keyword evidence="3 7" id="KW-0732">Signal</keyword>
<keyword evidence="6" id="KW-0326">Glycosidase</keyword>
<feature type="chain" id="PRO_5013005347" evidence="7">
    <location>
        <begin position="25"/>
        <end position="602"/>
    </location>
</feature>
<feature type="domain" description="GLAA-B beta-barrel" evidence="9">
    <location>
        <begin position="344"/>
        <end position="411"/>
    </location>
</feature>
<dbReference type="Gene3D" id="2.160.20.10">
    <property type="entry name" value="Single-stranded right-handed beta-helix, Pectin lyase-like"/>
    <property type="match status" value="2"/>
</dbReference>
<comment type="catalytic activity">
    <reaction evidence="2">
        <text>Hydrolysis of terminal, non-reducing branched (1-&gt;3)-alpha-D-galactosidic residues, producing free D-galactose.</text>
        <dbReference type="EC" id="3.2.1.n1"/>
    </reaction>
</comment>
<organism evidence="10 11">
    <name type="scientific">Labilibaculum antarcticum</name>
    <dbReference type="NCBI Taxonomy" id="1717717"/>
    <lineage>
        <taxon>Bacteria</taxon>
        <taxon>Pseudomonadati</taxon>
        <taxon>Bacteroidota</taxon>
        <taxon>Bacteroidia</taxon>
        <taxon>Marinilabiliales</taxon>
        <taxon>Marinifilaceae</taxon>
        <taxon>Labilibaculum</taxon>
    </lineage>
</organism>
<dbReference type="InterPro" id="IPR057275">
    <property type="entry name" value="Beta-barrel_GLAA-B_I"/>
</dbReference>
<comment type="catalytic activity">
    <reaction evidence="1">
        <text>Hydrolysis of terminal, non-reducing alpha-D-galactose residues in alpha-D-galactosides, including galactose oligosaccharides, galactomannans and galactolipids.</text>
        <dbReference type="EC" id="3.2.1.22"/>
    </reaction>
</comment>
<evidence type="ECO:0000256" key="7">
    <source>
        <dbReference type="SAM" id="SignalP"/>
    </source>
</evidence>
<dbReference type="SMART" id="SM00710">
    <property type="entry name" value="PbH1"/>
    <property type="match status" value="6"/>
</dbReference>
<dbReference type="OrthoDB" id="9807299at2"/>
<keyword evidence="4" id="KW-0677">Repeat</keyword>
<evidence type="ECO:0000313" key="10">
    <source>
        <dbReference type="EMBL" id="BAX79092.1"/>
    </source>
</evidence>
<dbReference type="InterPro" id="IPR006626">
    <property type="entry name" value="PbH1"/>
</dbReference>
<dbReference type="InterPro" id="IPR056441">
    <property type="entry name" value="Beta-barrel_GLAA-B_II"/>
</dbReference>
<dbReference type="Proteomes" id="UP000218267">
    <property type="component" value="Chromosome"/>
</dbReference>
<dbReference type="Pfam" id="PF23764">
    <property type="entry name" value="Beta-barrel_GLAA-B_II"/>
    <property type="match status" value="1"/>
</dbReference>
<dbReference type="SUPFAM" id="SSF51126">
    <property type="entry name" value="Pectin lyase-like"/>
    <property type="match status" value="1"/>
</dbReference>
<dbReference type="InterPro" id="IPR011050">
    <property type="entry name" value="Pectin_lyase_fold/virulence"/>
</dbReference>
<evidence type="ECO:0000256" key="6">
    <source>
        <dbReference type="ARBA" id="ARBA00023295"/>
    </source>
</evidence>
<protein>
    <submittedName>
        <fullName evidence="10">Alpha-galactosidase</fullName>
    </submittedName>
</protein>
<evidence type="ECO:0000256" key="5">
    <source>
        <dbReference type="ARBA" id="ARBA00022801"/>
    </source>
</evidence>